<organism evidence="2 3">
    <name type="scientific">Panicum virgatum</name>
    <name type="common">Blackwell switchgrass</name>
    <dbReference type="NCBI Taxonomy" id="38727"/>
    <lineage>
        <taxon>Eukaryota</taxon>
        <taxon>Viridiplantae</taxon>
        <taxon>Streptophyta</taxon>
        <taxon>Embryophyta</taxon>
        <taxon>Tracheophyta</taxon>
        <taxon>Spermatophyta</taxon>
        <taxon>Magnoliopsida</taxon>
        <taxon>Liliopsida</taxon>
        <taxon>Poales</taxon>
        <taxon>Poaceae</taxon>
        <taxon>PACMAD clade</taxon>
        <taxon>Panicoideae</taxon>
        <taxon>Panicodae</taxon>
        <taxon>Paniceae</taxon>
        <taxon>Panicinae</taxon>
        <taxon>Panicum</taxon>
        <taxon>Panicum sect. Hiantes</taxon>
    </lineage>
</organism>
<evidence type="ECO:0000313" key="2">
    <source>
        <dbReference type="EMBL" id="KAG2657711.1"/>
    </source>
</evidence>
<proteinExistence type="predicted"/>
<feature type="compositionally biased region" description="Gly residues" evidence="1">
    <location>
        <begin position="1"/>
        <end position="11"/>
    </location>
</feature>
<dbReference type="Proteomes" id="UP000823388">
    <property type="component" value="Chromosome 1K"/>
</dbReference>
<name>A0A8T0X7V1_PANVG</name>
<gene>
    <name evidence="2" type="ORF">PVAP13_1KG146805</name>
</gene>
<accession>A0A8T0X7V1</accession>
<dbReference type="EMBL" id="CM029037">
    <property type="protein sequence ID" value="KAG2657711.1"/>
    <property type="molecule type" value="Genomic_DNA"/>
</dbReference>
<comment type="caution">
    <text evidence="2">The sequence shown here is derived from an EMBL/GenBank/DDBJ whole genome shotgun (WGS) entry which is preliminary data.</text>
</comment>
<feature type="region of interest" description="Disordered" evidence="1">
    <location>
        <begin position="1"/>
        <end position="85"/>
    </location>
</feature>
<keyword evidence="3" id="KW-1185">Reference proteome</keyword>
<evidence type="ECO:0000313" key="3">
    <source>
        <dbReference type="Proteomes" id="UP000823388"/>
    </source>
</evidence>
<dbReference type="AlphaFoldDB" id="A0A8T0X7V1"/>
<protein>
    <submittedName>
        <fullName evidence="2">Uncharacterized protein</fullName>
    </submittedName>
</protein>
<reference evidence="2" key="1">
    <citation type="submission" date="2020-05" db="EMBL/GenBank/DDBJ databases">
        <title>WGS assembly of Panicum virgatum.</title>
        <authorList>
            <person name="Lovell J.T."/>
            <person name="Jenkins J."/>
            <person name="Shu S."/>
            <person name="Juenger T.E."/>
            <person name="Schmutz J."/>
        </authorList>
    </citation>
    <scope>NUCLEOTIDE SEQUENCE</scope>
    <source>
        <strain evidence="2">AP13</strain>
    </source>
</reference>
<evidence type="ECO:0000256" key="1">
    <source>
        <dbReference type="SAM" id="MobiDB-lite"/>
    </source>
</evidence>
<sequence length="175" mass="17656">MCARGSTGGGPLAHLPHARSAEGPPPFAFPPAETRPCASRQAASRRTRPALVAGVPRSPPAACRLEAGGRGARAPPLQRPAGSDAAAGRSAACGLGCSCRHTRGLRAAHAAAGRAETTTVNTTASTHAWIPSCYPPLSISRLLDLGAGKPCLRADQAADLARALLVSAGTGEESR</sequence>